<feature type="domain" description="Sulfatase-modifying factor enzyme-like" evidence="2">
    <location>
        <begin position="42"/>
        <end position="263"/>
    </location>
</feature>
<reference evidence="4" key="1">
    <citation type="journal article" date="2019" name="Int. J. Syst. Evol. Microbiol.">
        <title>The Global Catalogue of Microorganisms (GCM) 10K type strain sequencing project: providing services to taxonomists for standard genome sequencing and annotation.</title>
        <authorList>
            <consortium name="The Broad Institute Genomics Platform"/>
            <consortium name="The Broad Institute Genome Sequencing Center for Infectious Disease"/>
            <person name="Wu L."/>
            <person name="Ma J."/>
        </authorList>
    </citation>
    <scope>NUCLEOTIDE SEQUENCE [LARGE SCALE GENOMIC DNA]</scope>
    <source>
        <strain evidence="4">CGMCC 4.1467</strain>
    </source>
</reference>
<dbReference type="SUPFAM" id="SSF56436">
    <property type="entry name" value="C-type lectin-like"/>
    <property type="match status" value="1"/>
</dbReference>
<dbReference type="Pfam" id="PF03781">
    <property type="entry name" value="FGE-sulfatase"/>
    <property type="match status" value="1"/>
</dbReference>
<organism evidence="3 4">
    <name type="scientific">Haloferula chungangensis</name>
    <dbReference type="NCBI Taxonomy" id="1048331"/>
    <lineage>
        <taxon>Bacteria</taxon>
        <taxon>Pseudomonadati</taxon>
        <taxon>Verrucomicrobiota</taxon>
        <taxon>Verrucomicrobiia</taxon>
        <taxon>Verrucomicrobiales</taxon>
        <taxon>Verrucomicrobiaceae</taxon>
        <taxon>Haloferula</taxon>
    </lineage>
</organism>
<dbReference type="PANTHER" id="PTHR23150:SF19">
    <property type="entry name" value="FORMYLGLYCINE-GENERATING ENZYME"/>
    <property type="match status" value="1"/>
</dbReference>
<dbReference type="InterPro" id="IPR051043">
    <property type="entry name" value="Sulfatase_Mod_Factor_Kinase"/>
</dbReference>
<feature type="region of interest" description="Disordered" evidence="1">
    <location>
        <begin position="211"/>
        <end position="230"/>
    </location>
</feature>
<comment type="caution">
    <text evidence="3">The sequence shown here is derived from an EMBL/GenBank/DDBJ whole genome shotgun (WGS) entry which is preliminary data.</text>
</comment>
<dbReference type="Gene3D" id="3.90.1580.10">
    <property type="entry name" value="paralog of FGE (formylglycine-generating enzyme)"/>
    <property type="match status" value="1"/>
</dbReference>
<dbReference type="InterPro" id="IPR042095">
    <property type="entry name" value="SUMF_sf"/>
</dbReference>
<dbReference type="PANTHER" id="PTHR23150">
    <property type="entry name" value="SULFATASE MODIFYING FACTOR 1, 2"/>
    <property type="match status" value="1"/>
</dbReference>
<dbReference type="InterPro" id="IPR016187">
    <property type="entry name" value="CTDL_fold"/>
</dbReference>
<proteinExistence type="predicted"/>
<gene>
    <name evidence="3" type="ORF">ACFQY0_11670</name>
</gene>
<evidence type="ECO:0000313" key="4">
    <source>
        <dbReference type="Proteomes" id="UP001596472"/>
    </source>
</evidence>
<sequence>MRILLISHFCLSSLIGGGLLSAEEKPSTPRTLSPESKDQLMKEMIWVEGGTFTMGSNSEKASTAEKPAHQVTLSGFRIGKYEVSQQLFQEVMGWDTSYFPAEGNPVNNVSWLNIQRFIKRLNEMTGKQFRLPTEAEWEYAAKGGQKSKGYLYSGSNDIDEVAWYAGNGERRCHPSGKKKPNELGLYDMTGNLWEFCHDNARMIPYEAEPRTNPVRGDFENPSPHTAKITRGGGYEFDADECLVFRRDGATPNVRMPDIGFRLVLPGKKDTP</sequence>
<evidence type="ECO:0000259" key="2">
    <source>
        <dbReference type="Pfam" id="PF03781"/>
    </source>
</evidence>
<dbReference type="InterPro" id="IPR005532">
    <property type="entry name" value="SUMF_dom"/>
</dbReference>
<protein>
    <submittedName>
        <fullName evidence="3">Formylglycine-generating enzyme family protein</fullName>
    </submittedName>
</protein>
<dbReference type="EMBL" id="JBHTBS010000005">
    <property type="protein sequence ID" value="MFC7337838.1"/>
    <property type="molecule type" value="Genomic_DNA"/>
</dbReference>
<evidence type="ECO:0000256" key="1">
    <source>
        <dbReference type="SAM" id="MobiDB-lite"/>
    </source>
</evidence>
<name>A0ABW2L875_9BACT</name>
<accession>A0ABW2L875</accession>
<dbReference type="Proteomes" id="UP001596472">
    <property type="component" value="Unassembled WGS sequence"/>
</dbReference>
<keyword evidence="4" id="KW-1185">Reference proteome</keyword>
<dbReference type="RefSeq" id="WP_379712512.1">
    <property type="nucleotide sequence ID" value="NZ_JBHTBS010000005.1"/>
</dbReference>
<evidence type="ECO:0000313" key="3">
    <source>
        <dbReference type="EMBL" id="MFC7337838.1"/>
    </source>
</evidence>